<dbReference type="PANTHER" id="PTHR34848">
    <property type="match status" value="1"/>
</dbReference>
<evidence type="ECO:0000256" key="12">
    <source>
        <dbReference type="ARBA" id="ARBA00022741"/>
    </source>
</evidence>
<evidence type="ECO:0000256" key="6">
    <source>
        <dbReference type="ARBA" id="ARBA00005159"/>
    </source>
</evidence>
<evidence type="ECO:0000256" key="2">
    <source>
        <dbReference type="ARBA" id="ARBA00000711"/>
    </source>
</evidence>
<comment type="catalytic activity">
    <reaction evidence="1">
        <text>adenosylcob(III)inamide + ATP = adenosylcob(III)inamide phosphate + ADP + H(+)</text>
        <dbReference type="Rhea" id="RHEA:15769"/>
        <dbReference type="ChEBI" id="CHEBI:2480"/>
        <dbReference type="ChEBI" id="CHEBI:15378"/>
        <dbReference type="ChEBI" id="CHEBI:30616"/>
        <dbReference type="ChEBI" id="CHEBI:58502"/>
        <dbReference type="ChEBI" id="CHEBI:456216"/>
        <dbReference type="EC" id="2.7.1.156"/>
    </reaction>
</comment>
<keyword evidence="12" id="KW-0547">Nucleotide-binding</keyword>
<evidence type="ECO:0000256" key="17">
    <source>
        <dbReference type="ARBA" id="ARBA00030571"/>
    </source>
</evidence>
<dbReference type="Pfam" id="PF02283">
    <property type="entry name" value="CobU"/>
    <property type="match status" value="1"/>
</dbReference>
<keyword evidence="18" id="KW-0548">Nucleotidyltransferase</keyword>
<evidence type="ECO:0000256" key="15">
    <source>
        <dbReference type="ARBA" id="ARBA00023134"/>
    </source>
</evidence>
<comment type="function">
    <text evidence="4">Catalyzes ATP-dependent phosphorylation of adenosylcobinamide and addition of GMP to adenosylcobinamide phosphate.</text>
</comment>
<name>A0A1B1N9Y9_9MICO</name>
<keyword evidence="10" id="KW-0169">Cobalamin biosynthesis</keyword>
<evidence type="ECO:0000256" key="3">
    <source>
        <dbReference type="ARBA" id="ARBA00001522"/>
    </source>
</evidence>
<dbReference type="GO" id="GO:0005525">
    <property type="term" value="F:GTP binding"/>
    <property type="evidence" value="ECO:0007669"/>
    <property type="project" value="UniProtKB-KW"/>
</dbReference>
<dbReference type="UniPathway" id="UPA00148">
    <property type="reaction ID" value="UER00236"/>
</dbReference>
<dbReference type="STRING" id="1758689.SGUI_0840"/>
<dbReference type="GO" id="GO:0009236">
    <property type="term" value="P:cobalamin biosynthetic process"/>
    <property type="evidence" value="ECO:0007669"/>
    <property type="project" value="UniProtKB-UniPathway"/>
</dbReference>
<dbReference type="InterPro" id="IPR003203">
    <property type="entry name" value="CobU/CobP"/>
</dbReference>
<evidence type="ECO:0000256" key="4">
    <source>
        <dbReference type="ARBA" id="ARBA00003889"/>
    </source>
</evidence>
<organism evidence="18 19">
    <name type="scientific">Serinicoccus hydrothermalis</name>
    <dbReference type="NCBI Taxonomy" id="1758689"/>
    <lineage>
        <taxon>Bacteria</taxon>
        <taxon>Bacillati</taxon>
        <taxon>Actinomycetota</taxon>
        <taxon>Actinomycetes</taxon>
        <taxon>Micrococcales</taxon>
        <taxon>Ornithinimicrobiaceae</taxon>
        <taxon>Serinicoccus</taxon>
    </lineage>
</organism>
<dbReference type="EC" id="2.7.7.62" evidence="9"/>
<comment type="similarity">
    <text evidence="7">Belongs to the CobU/CobP family.</text>
</comment>
<evidence type="ECO:0000256" key="13">
    <source>
        <dbReference type="ARBA" id="ARBA00022777"/>
    </source>
</evidence>
<keyword evidence="11 18" id="KW-0808">Transferase</keyword>
<evidence type="ECO:0000256" key="7">
    <source>
        <dbReference type="ARBA" id="ARBA00007490"/>
    </source>
</evidence>
<dbReference type="GO" id="GO:0043752">
    <property type="term" value="F:adenosylcobinamide kinase activity"/>
    <property type="evidence" value="ECO:0007669"/>
    <property type="project" value="UniProtKB-EC"/>
</dbReference>
<comment type="catalytic activity">
    <reaction evidence="3">
        <text>adenosylcob(III)inamide + GTP = adenosylcob(III)inamide phosphate + GDP + H(+)</text>
        <dbReference type="Rhea" id="RHEA:15765"/>
        <dbReference type="ChEBI" id="CHEBI:2480"/>
        <dbReference type="ChEBI" id="CHEBI:15378"/>
        <dbReference type="ChEBI" id="CHEBI:37565"/>
        <dbReference type="ChEBI" id="CHEBI:58189"/>
        <dbReference type="ChEBI" id="CHEBI:58502"/>
        <dbReference type="EC" id="2.7.1.156"/>
    </reaction>
</comment>
<dbReference type="KEGG" id="serj:SGUI_0840"/>
<evidence type="ECO:0000256" key="10">
    <source>
        <dbReference type="ARBA" id="ARBA00022573"/>
    </source>
</evidence>
<evidence type="ECO:0000256" key="14">
    <source>
        <dbReference type="ARBA" id="ARBA00022840"/>
    </source>
</evidence>
<comment type="pathway">
    <text evidence="6">Cofactor biosynthesis; adenosylcobalamin biosynthesis; adenosylcobalamin from cob(II)yrinate a,c-diamide: step 5/7.</text>
</comment>
<evidence type="ECO:0000313" key="19">
    <source>
        <dbReference type="Proteomes" id="UP000092482"/>
    </source>
</evidence>
<keyword evidence="14" id="KW-0067">ATP-binding</keyword>
<evidence type="ECO:0000256" key="9">
    <source>
        <dbReference type="ARBA" id="ARBA00012523"/>
    </source>
</evidence>
<dbReference type="PANTHER" id="PTHR34848:SF1">
    <property type="entry name" value="BIFUNCTIONAL ADENOSYLCOBALAMIN BIOSYNTHESIS PROTEIN COBU"/>
    <property type="match status" value="1"/>
</dbReference>
<comment type="pathway">
    <text evidence="5">Cofactor biosynthesis; adenosylcobalamin biosynthesis; adenosylcobalamin from cob(II)yrinate a,c-diamide: step 6/7.</text>
</comment>
<dbReference type="SUPFAM" id="SSF52540">
    <property type="entry name" value="P-loop containing nucleoside triphosphate hydrolases"/>
    <property type="match status" value="1"/>
</dbReference>
<dbReference type="InterPro" id="IPR027417">
    <property type="entry name" value="P-loop_NTPase"/>
</dbReference>
<keyword evidence="19" id="KW-1185">Reference proteome</keyword>
<protein>
    <recommendedName>
        <fullName evidence="16">Adenosylcobinamide kinase</fullName>
        <ecNumber evidence="8">2.7.1.156</ecNumber>
        <ecNumber evidence="9">2.7.7.62</ecNumber>
    </recommendedName>
    <alternativeName>
        <fullName evidence="17">Adenosylcobinamide-phosphate guanylyltransferase</fullName>
    </alternativeName>
</protein>
<keyword evidence="13" id="KW-0418">Kinase</keyword>
<keyword evidence="15" id="KW-0342">GTP-binding</keyword>
<gene>
    <name evidence="18" type="ORF">SGUI_0840</name>
</gene>
<dbReference type="OrthoDB" id="9788370at2"/>
<dbReference type="EMBL" id="CP014989">
    <property type="protein sequence ID" value="ANS78236.1"/>
    <property type="molecule type" value="Genomic_DNA"/>
</dbReference>
<dbReference type="Gene3D" id="3.40.50.300">
    <property type="entry name" value="P-loop containing nucleotide triphosphate hydrolases"/>
    <property type="match status" value="1"/>
</dbReference>
<reference evidence="18 19" key="1">
    <citation type="submission" date="2016-03" db="EMBL/GenBank/DDBJ databases">
        <title>Shallow-sea hydrothermal system.</title>
        <authorList>
            <person name="Tang K."/>
        </authorList>
    </citation>
    <scope>NUCLEOTIDE SEQUENCE [LARGE SCALE GENOMIC DNA]</scope>
    <source>
        <strain evidence="18 19">JLT9</strain>
    </source>
</reference>
<evidence type="ECO:0000256" key="16">
    <source>
        <dbReference type="ARBA" id="ARBA00029570"/>
    </source>
</evidence>
<evidence type="ECO:0000313" key="18">
    <source>
        <dbReference type="EMBL" id="ANS78236.1"/>
    </source>
</evidence>
<dbReference type="EC" id="2.7.1.156" evidence="8"/>
<comment type="catalytic activity">
    <reaction evidence="2">
        <text>adenosylcob(III)inamide phosphate + GTP + H(+) = adenosylcob(III)inamide-GDP + diphosphate</text>
        <dbReference type="Rhea" id="RHEA:22712"/>
        <dbReference type="ChEBI" id="CHEBI:15378"/>
        <dbReference type="ChEBI" id="CHEBI:33019"/>
        <dbReference type="ChEBI" id="CHEBI:37565"/>
        <dbReference type="ChEBI" id="CHEBI:58502"/>
        <dbReference type="ChEBI" id="CHEBI:60487"/>
        <dbReference type="EC" id="2.7.7.62"/>
    </reaction>
</comment>
<dbReference type="RefSeq" id="WP_066636711.1">
    <property type="nucleotide sequence ID" value="NZ_CP014989.1"/>
</dbReference>
<evidence type="ECO:0000256" key="1">
    <source>
        <dbReference type="ARBA" id="ARBA00000312"/>
    </source>
</evidence>
<sequence length="185" mass="19327">MTSTLVLGSADSGVARHAASLLRGHDAVTCLVTASPPVPAGIADFRERLGQMPGERPEGWTEVPVTSLSMALLASRRPVLVSSVPDWLWSVVESEGLWDDPRAAARHMEPMLEEAAVALRAVPFDVVLVSNEPAAPTASDDRDALLLAELLGVANTRLSAACAQVHVVTAGRVLDLSGARPVPAG</sequence>
<dbReference type="Proteomes" id="UP000092482">
    <property type="component" value="Chromosome"/>
</dbReference>
<dbReference type="AlphaFoldDB" id="A0A1B1N9Y9"/>
<accession>A0A1B1N9Y9</accession>
<evidence type="ECO:0000256" key="8">
    <source>
        <dbReference type="ARBA" id="ARBA00012016"/>
    </source>
</evidence>
<dbReference type="GO" id="GO:0008820">
    <property type="term" value="F:cobinamide phosphate guanylyltransferase activity"/>
    <property type="evidence" value="ECO:0007669"/>
    <property type="project" value="UniProtKB-EC"/>
</dbReference>
<proteinExistence type="inferred from homology"/>
<dbReference type="GO" id="GO:0005524">
    <property type="term" value="F:ATP binding"/>
    <property type="evidence" value="ECO:0007669"/>
    <property type="project" value="UniProtKB-KW"/>
</dbReference>
<evidence type="ECO:0000256" key="11">
    <source>
        <dbReference type="ARBA" id="ARBA00022679"/>
    </source>
</evidence>
<evidence type="ECO:0000256" key="5">
    <source>
        <dbReference type="ARBA" id="ARBA00004692"/>
    </source>
</evidence>